<dbReference type="EMBL" id="MEXR01000001">
    <property type="protein sequence ID" value="OGD10677.1"/>
    <property type="molecule type" value="Genomic_DNA"/>
</dbReference>
<reference evidence="3 4" key="1">
    <citation type="journal article" date="2016" name="Nat. Commun.">
        <title>Thousands of microbial genomes shed light on interconnected biogeochemical processes in an aquifer system.</title>
        <authorList>
            <person name="Anantharaman K."/>
            <person name="Brown C.T."/>
            <person name="Hug L.A."/>
            <person name="Sharon I."/>
            <person name="Castelle C.J."/>
            <person name="Probst A.J."/>
            <person name="Thomas B.C."/>
            <person name="Singh A."/>
            <person name="Wilkins M.J."/>
            <person name="Karaoz U."/>
            <person name="Brodie E.L."/>
            <person name="Williams K.H."/>
            <person name="Hubbard S.S."/>
            <person name="Banfield J.F."/>
        </authorList>
    </citation>
    <scope>NUCLEOTIDE SEQUENCE [LARGE SCALE GENOMIC DNA]</scope>
</reference>
<evidence type="ECO:0000313" key="4">
    <source>
        <dbReference type="Proteomes" id="UP000176424"/>
    </source>
</evidence>
<dbReference type="Gene3D" id="2.60.40.10">
    <property type="entry name" value="Immunoglobulins"/>
    <property type="match status" value="1"/>
</dbReference>
<dbReference type="STRING" id="1797263.A2397_00200"/>
<protein>
    <recommendedName>
        <fullName evidence="5">SGNH hydrolase-type esterase domain-containing protein</fullName>
    </recommendedName>
</protein>
<feature type="compositionally biased region" description="Low complexity" evidence="1">
    <location>
        <begin position="309"/>
        <end position="323"/>
    </location>
</feature>
<evidence type="ECO:0008006" key="5">
    <source>
        <dbReference type="Google" id="ProtNLM"/>
    </source>
</evidence>
<feature type="compositionally biased region" description="Pro residues" evidence="1">
    <location>
        <begin position="278"/>
        <end position="308"/>
    </location>
</feature>
<keyword evidence="2" id="KW-0732">Signal</keyword>
<gene>
    <name evidence="3" type="ORF">A2397_00200</name>
</gene>
<dbReference type="InterPro" id="IPR013783">
    <property type="entry name" value="Ig-like_fold"/>
</dbReference>
<evidence type="ECO:0000256" key="1">
    <source>
        <dbReference type="SAM" id="MobiDB-lite"/>
    </source>
</evidence>
<dbReference type="Proteomes" id="UP000176424">
    <property type="component" value="Unassembled WGS sequence"/>
</dbReference>
<sequence>MSFSKLRFVFNCFALTVIFSVFSISPAIAATRQTPLIINHNQVSEFDSLTPDQISSASALRLLVRVASVGGRIGHSLLVPDGTYTGLEQLKIDFPLMNLNRDNWFFEPRGNPGWQLKLTDINNQVAGRYNSFDIFSMKFCYIDYMASASSYLDTISNLEQANPDKTFIYWTMPIKSIPYSSIVEQIQRDAFNQQVRDYALQNNKILYDIADIEAYDYTNMLPTTYTSTEYGTLPNYLLLSQGGYTSDGGHPAPGEPRKILAKAVWVMMSYLASSTTPAPTPTPTPTAIPTPTEIPTPTPTQTPSPTPTSIPTTAPTPTSVPSQTPTPTPTPDPTITPTPMPGFVPLVSTDNLSALSRNGIAKGTVYFEDRDYQAVLTPSSFNLPGQMQFLPSTCVYNYTTTLTRMKCQIYGPAELGTYQSSITATDQTGLTSTKDINITISLWSP</sequence>
<comment type="caution">
    <text evidence="3">The sequence shown here is derived from an EMBL/GenBank/DDBJ whole genome shotgun (WGS) entry which is preliminary data.</text>
</comment>
<name>A0A1F4ZYX5_9BACT</name>
<evidence type="ECO:0000313" key="3">
    <source>
        <dbReference type="EMBL" id="OGD10677.1"/>
    </source>
</evidence>
<proteinExistence type="predicted"/>
<dbReference type="AlphaFoldDB" id="A0A1F4ZYX5"/>
<feature type="signal peptide" evidence="2">
    <location>
        <begin position="1"/>
        <end position="29"/>
    </location>
</feature>
<feature type="chain" id="PRO_5009516148" description="SGNH hydrolase-type esterase domain-containing protein" evidence="2">
    <location>
        <begin position="30"/>
        <end position="445"/>
    </location>
</feature>
<evidence type="ECO:0000256" key="2">
    <source>
        <dbReference type="SAM" id="SignalP"/>
    </source>
</evidence>
<organism evidence="3 4">
    <name type="scientific">Candidatus Amesbacteria bacterium RIFOXYB1_FULL_44_23</name>
    <dbReference type="NCBI Taxonomy" id="1797263"/>
    <lineage>
        <taxon>Bacteria</taxon>
        <taxon>Candidatus Amesiibacteriota</taxon>
    </lineage>
</organism>
<accession>A0A1F4ZYX5</accession>
<feature type="region of interest" description="Disordered" evidence="1">
    <location>
        <begin position="274"/>
        <end position="340"/>
    </location>
</feature>
<feature type="compositionally biased region" description="Pro residues" evidence="1">
    <location>
        <begin position="324"/>
        <end position="340"/>
    </location>
</feature>